<evidence type="ECO:0000313" key="4">
    <source>
        <dbReference type="Proteomes" id="UP000325081"/>
    </source>
</evidence>
<proteinExistence type="predicted"/>
<feature type="compositionally biased region" description="Basic and acidic residues" evidence="2">
    <location>
        <begin position="339"/>
        <end position="350"/>
    </location>
</feature>
<sequence>MKVDMGVAESDSFVLGKSKRKQEYEGCIRCLELYDKITNADNKCLRLELNVWKKDSLIDSLESKLGSVELEKLKLENEVVLLKQRNAELESRVRSFKEEDEKLGLLMIENKVLECEKKKAEVDIGTWKLKCKELDMKLLEVEKRLSVGTPLTVQSEKNSDEDKDDQGTINTPHKLDMDHLEGFNRNRACGFEARVRNRLDFGLSGEGTPRKNITPTTPGNKPPFDATIEISDSDDNDDPDNKNVENSTGVGSGVILDSNDCEEENACYFTRPPMAKRRKVRKRAACVVNSDTENDSDDDNILISTLMSKKSSANGCNAKNDSCLSGDREKCTPKRRLRRAGESEEKDLLGKRKSKSFSGEEEEETDESSGEEGESLGGFIVRSSDESGSESNEGPNSGDDGLENESDGCVGGYVKVMSGLRRERKCKMDWEYEADMLADLGKYPELCMKAVCAIYRRQTSEEQFHQATLVHNGRGFSQVHAPRGSDLAKFLTDGDPDGDVNKTVDELQKFDTRGVEQCRKLAIHYSRQLFDIYKSREDPFFHP</sequence>
<dbReference type="Proteomes" id="UP000325081">
    <property type="component" value="Unassembled WGS sequence"/>
</dbReference>
<protein>
    <submittedName>
        <fullName evidence="3">Casein lytic proteinase B4</fullName>
    </submittedName>
</protein>
<feature type="coiled-coil region" evidence="1">
    <location>
        <begin position="58"/>
        <end position="99"/>
    </location>
</feature>
<evidence type="ECO:0000256" key="1">
    <source>
        <dbReference type="SAM" id="Coils"/>
    </source>
</evidence>
<accession>A0A5A7PN36</accession>
<feature type="compositionally biased region" description="Acidic residues" evidence="2">
    <location>
        <begin position="359"/>
        <end position="374"/>
    </location>
</feature>
<dbReference type="PANTHER" id="PTHR34380:SF1">
    <property type="entry name" value="OS01G0221300 PROTEIN"/>
    <property type="match status" value="1"/>
</dbReference>
<name>A0A5A7PN36_STRAF</name>
<feature type="region of interest" description="Disordered" evidence="2">
    <location>
        <begin position="152"/>
        <end position="176"/>
    </location>
</feature>
<evidence type="ECO:0000313" key="3">
    <source>
        <dbReference type="EMBL" id="GER34335.1"/>
    </source>
</evidence>
<feature type="region of interest" description="Disordered" evidence="2">
    <location>
        <begin position="334"/>
        <end position="406"/>
    </location>
</feature>
<dbReference type="AlphaFoldDB" id="A0A5A7PN36"/>
<feature type="compositionally biased region" description="Low complexity" evidence="2">
    <location>
        <begin position="389"/>
        <end position="399"/>
    </location>
</feature>
<evidence type="ECO:0000256" key="2">
    <source>
        <dbReference type="SAM" id="MobiDB-lite"/>
    </source>
</evidence>
<feature type="region of interest" description="Disordered" evidence="2">
    <location>
        <begin position="201"/>
        <end position="255"/>
    </location>
</feature>
<dbReference type="PANTHER" id="PTHR34380">
    <property type="entry name" value="BNAA03G12380D PROTEIN"/>
    <property type="match status" value="1"/>
</dbReference>
<dbReference type="EMBL" id="BKCP01004872">
    <property type="protein sequence ID" value="GER34335.1"/>
    <property type="molecule type" value="Genomic_DNA"/>
</dbReference>
<keyword evidence="1" id="KW-0175">Coiled coil</keyword>
<comment type="caution">
    <text evidence="3">The sequence shown here is derived from an EMBL/GenBank/DDBJ whole genome shotgun (WGS) entry which is preliminary data.</text>
</comment>
<dbReference type="OrthoDB" id="1899721at2759"/>
<keyword evidence="4" id="KW-1185">Reference proteome</keyword>
<reference evidence="4" key="1">
    <citation type="journal article" date="2019" name="Curr. Biol.">
        <title>Genome Sequence of Striga asiatica Provides Insight into the Evolution of Plant Parasitism.</title>
        <authorList>
            <person name="Yoshida S."/>
            <person name="Kim S."/>
            <person name="Wafula E.K."/>
            <person name="Tanskanen J."/>
            <person name="Kim Y.M."/>
            <person name="Honaas L."/>
            <person name="Yang Z."/>
            <person name="Spallek T."/>
            <person name="Conn C.E."/>
            <person name="Ichihashi Y."/>
            <person name="Cheong K."/>
            <person name="Cui S."/>
            <person name="Der J.P."/>
            <person name="Gundlach H."/>
            <person name="Jiao Y."/>
            <person name="Hori C."/>
            <person name="Ishida J.K."/>
            <person name="Kasahara H."/>
            <person name="Kiba T."/>
            <person name="Kim M.S."/>
            <person name="Koo N."/>
            <person name="Laohavisit A."/>
            <person name="Lee Y.H."/>
            <person name="Lumba S."/>
            <person name="McCourt P."/>
            <person name="Mortimer J.C."/>
            <person name="Mutuku J.M."/>
            <person name="Nomura T."/>
            <person name="Sasaki-Sekimoto Y."/>
            <person name="Seto Y."/>
            <person name="Wang Y."/>
            <person name="Wakatake T."/>
            <person name="Sakakibara H."/>
            <person name="Demura T."/>
            <person name="Yamaguchi S."/>
            <person name="Yoneyama K."/>
            <person name="Manabe R.I."/>
            <person name="Nelson D.C."/>
            <person name="Schulman A.H."/>
            <person name="Timko M.P."/>
            <person name="dePamphilis C.W."/>
            <person name="Choi D."/>
            <person name="Shirasu K."/>
        </authorList>
    </citation>
    <scope>NUCLEOTIDE SEQUENCE [LARGE SCALE GENOMIC DNA]</scope>
    <source>
        <strain evidence="4">cv. UVA1</strain>
    </source>
</reference>
<gene>
    <name evidence="3" type="ORF">STAS_10541</name>
</gene>
<organism evidence="3 4">
    <name type="scientific">Striga asiatica</name>
    <name type="common">Asiatic witchweed</name>
    <name type="synonym">Buchnera asiatica</name>
    <dbReference type="NCBI Taxonomy" id="4170"/>
    <lineage>
        <taxon>Eukaryota</taxon>
        <taxon>Viridiplantae</taxon>
        <taxon>Streptophyta</taxon>
        <taxon>Embryophyta</taxon>
        <taxon>Tracheophyta</taxon>
        <taxon>Spermatophyta</taxon>
        <taxon>Magnoliopsida</taxon>
        <taxon>eudicotyledons</taxon>
        <taxon>Gunneridae</taxon>
        <taxon>Pentapetalae</taxon>
        <taxon>asterids</taxon>
        <taxon>lamiids</taxon>
        <taxon>Lamiales</taxon>
        <taxon>Orobanchaceae</taxon>
        <taxon>Buchnereae</taxon>
        <taxon>Striga</taxon>
    </lineage>
</organism>